<sequence length="345" mass="39231">MTVVAVVLFSILDVVAAFTNLTVLCIILPRNYLRTVSNLFLVGLTSTQLLMTLLVIPFSIVTFSKQEWSFSDGFCKFEGYLTTFLSISSATFISVISVDRFFSLANPMSHAGNITGKHVIFASLFNWFHSAFWAAFPLFGLEGLNYKYFPAKNGCAFRWDLKGSYRIFYYFIAMESFILPSFTICLMYFKSFQTARKSARQIRPGNIQIQVLQNGEFTTVAQTNSYQSCKANCTLTVIIGSFLISRGPLTIFNIVNSFTGEGYFSSLTETTVSFLLLLGPLLDSLVYFFLNRKLRQELYLILRKCFKRKSEGDEEPKDIVDYLRSIADNVEKRHSSTDIETHDIE</sequence>
<evidence type="ECO:0000256" key="9">
    <source>
        <dbReference type="RuleBase" id="RU000688"/>
    </source>
</evidence>
<evidence type="ECO:0000256" key="8">
    <source>
        <dbReference type="ARBA" id="ARBA00023224"/>
    </source>
</evidence>
<evidence type="ECO:0000259" key="11">
    <source>
        <dbReference type="PROSITE" id="PS50262"/>
    </source>
</evidence>
<dbReference type="Pfam" id="PF00001">
    <property type="entry name" value="7tm_1"/>
    <property type="match status" value="1"/>
</dbReference>
<evidence type="ECO:0000256" key="7">
    <source>
        <dbReference type="ARBA" id="ARBA00023170"/>
    </source>
</evidence>
<keyword evidence="7 9" id="KW-0675">Receptor</keyword>
<evidence type="ECO:0000256" key="5">
    <source>
        <dbReference type="ARBA" id="ARBA00023040"/>
    </source>
</evidence>
<keyword evidence="5 9" id="KW-0297">G-protein coupled receptor</keyword>
<dbReference type="Proteomes" id="UP001159405">
    <property type="component" value="Unassembled WGS sequence"/>
</dbReference>
<dbReference type="PANTHER" id="PTHR22752">
    <property type="entry name" value="G PROTEIN-COUPLED RECEPTOR"/>
    <property type="match status" value="1"/>
</dbReference>
<feature type="transmembrane region" description="Helical" evidence="10">
    <location>
        <begin position="233"/>
        <end position="252"/>
    </location>
</feature>
<feature type="transmembrane region" description="Helical" evidence="10">
    <location>
        <begin position="119"/>
        <end position="139"/>
    </location>
</feature>
<evidence type="ECO:0000256" key="6">
    <source>
        <dbReference type="ARBA" id="ARBA00023136"/>
    </source>
</evidence>
<keyword evidence="13" id="KW-1185">Reference proteome</keyword>
<evidence type="ECO:0000313" key="12">
    <source>
        <dbReference type="EMBL" id="CAH3150838.1"/>
    </source>
</evidence>
<dbReference type="Gene3D" id="1.20.1070.10">
    <property type="entry name" value="Rhodopsin 7-helix transmembrane proteins"/>
    <property type="match status" value="1"/>
</dbReference>
<accession>A0ABN8PWG2</accession>
<feature type="transmembrane region" description="Helical" evidence="10">
    <location>
        <begin position="39"/>
        <end position="60"/>
    </location>
</feature>
<dbReference type="CDD" id="cd00637">
    <property type="entry name" value="7tm_classA_rhodopsin-like"/>
    <property type="match status" value="1"/>
</dbReference>
<keyword evidence="4 10" id="KW-1133">Transmembrane helix</keyword>
<comment type="subcellular location">
    <subcellularLocation>
        <location evidence="1">Cell membrane</location>
        <topology evidence="1">Multi-pass membrane protein</topology>
    </subcellularLocation>
</comment>
<evidence type="ECO:0000256" key="4">
    <source>
        <dbReference type="ARBA" id="ARBA00022989"/>
    </source>
</evidence>
<evidence type="ECO:0000313" key="13">
    <source>
        <dbReference type="Proteomes" id="UP001159405"/>
    </source>
</evidence>
<feature type="transmembrane region" description="Helical" evidence="10">
    <location>
        <begin position="167"/>
        <end position="189"/>
    </location>
</feature>
<dbReference type="PROSITE" id="PS50262">
    <property type="entry name" value="G_PROTEIN_RECEP_F1_2"/>
    <property type="match status" value="1"/>
</dbReference>
<feature type="transmembrane region" description="Helical" evidence="10">
    <location>
        <begin position="6"/>
        <end position="27"/>
    </location>
</feature>
<reference evidence="12 13" key="1">
    <citation type="submission" date="2022-05" db="EMBL/GenBank/DDBJ databases">
        <authorList>
            <consortium name="Genoscope - CEA"/>
            <person name="William W."/>
        </authorList>
    </citation>
    <scope>NUCLEOTIDE SEQUENCE [LARGE SCALE GENOMIC DNA]</scope>
</reference>
<name>A0ABN8PWG2_9CNID</name>
<dbReference type="PRINTS" id="PR00237">
    <property type="entry name" value="GPCRRHODOPSN"/>
</dbReference>
<evidence type="ECO:0000256" key="2">
    <source>
        <dbReference type="ARBA" id="ARBA00022475"/>
    </source>
</evidence>
<gene>
    <name evidence="12" type="ORF">PLOB_00048304</name>
</gene>
<proteinExistence type="inferred from homology"/>
<dbReference type="InterPro" id="IPR000276">
    <property type="entry name" value="GPCR_Rhodpsn"/>
</dbReference>
<keyword evidence="6 10" id="KW-0472">Membrane</keyword>
<dbReference type="EMBL" id="CALNXK010000090">
    <property type="protein sequence ID" value="CAH3150838.1"/>
    <property type="molecule type" value="Genomic_DNA"/>
</dbReference>
<keyword evidence="2" id="KW-1003">Cell membrane</keyword>
<keyword evidence="3 9" id="KW-0812">Transmembrane</keyword>
<dbReference type="PANTHER" id="PTHR22752:SF2">
    <property type="entry name" value="G-PROTEIN COUPLED RECEPTORS FAMILY 1 PROFILE DOMAIN-CONTAINING PROTEIN"/>
    <property type="match status" value="1"/>
</dbReference>
<organism evidence="12 13">
    <name type="scientific">Porites lobata</name>
    <dbReference type="NCBI Taxonomy" id="104759"/>
    <lineage>
        <taxon>Eukaryota</taxon>
        <taxon>Metazoa</taxon>
        <taxon>Cnidaria</taxon>
        <taxon>Anthozoa</taxon>
        <taxon>Hexacorallia</taxon>
        <taxon>Scleractinia</taxon>
        <taxon>Fungiina</taxon>
        <taxon>Poritidae</taxon>
        <taxon>Porites</taxon>
    </lineage>
</organism>
<comment type="caution">
    <text evidence="12">The sequence shown here is derived from an EMBL/GenBank/DDBJ whole genome shotgun (WGS) entry which is preliminary data.</text>
</comment>
<protein>
    <recommendedName>
        <fullName evidence="11">G-protein coupled receptors family 1 profile domain-containing protein</fullName>
    </recommendedName>
</protein>
<feature type="domain" description="G-protein coupled receptors family 1 profile" evidence="11">
    <location>
        <begin position="19"/>
        <end position="287"/>
    </location>
</feature>
<feature type="transmembrane region" description="Helical" evidence="10">
    <location>
        <begin position="272"/>
        <end position="290"/>
    </location>
</feature>
<dbReference type="InterPro" id="IPR017452">
    <property type="entry name" value="GPCR_Rhodpsn_7TM"/>
</dbReference>
<comment type="similarity">
    <text evidence="9">Belongs to the G-protein coupled receptor 1 family.</text>
</comment>
<dbReference type="SUPFAM" id="SSF81321">
    <property type="entry name" value="Family A G protein-coupled receptor-like"/>
    <property type="match status" value="1"/>
</dbReference>
<evidence type="ECO:0000256" key="3">
    <source>
        <dbReference type="ARBA" id="ARBA00022692"/>
    </source>
</evidence>
<keyword evidence="8 9" id="KW-0807">Transducer</keyword>
<dbReference type="PROSITE" id="PS00237">
    <property type="entry name" value="G_PROTEIN_RECEP_F1_1"/>
    <property type="match status" value="1"/>
</dbReference>
<feature type="transmembrane region" description="Helical" evidence="10">
    <location>
        <begin position="80"/>
        <end position="98"/>
    </location>
</feature>
<evidence type="ECO:0000256" key="10">
    <source>
        <dbReference type="SAM" id="Phobius"/>
    </source>
</evidence>
<evidence type="ECO:0000256" key="1">
    <source>
        <dbReference type="ARBA" id="ARBA00004651"/>
    </source>
</evidence>